<dbReference type="AlphaFoldDB" id="A0A9X1TK13"/>
<sequence>MNYELIKPDRSLDDFVESFWMLQNQSDTDKEVIVLPDGRIDLIFTKSTTEATQTTLLGIGTHPDKVILTRNTTMFVVSFKLLAAEYVFKSSISKLLNNAQNLPPNYWNFDASELNDFTLFYKKSSQIIQLLLPTEIDKRKEKLFRLIYSSNGELTVKELSEKVFWSSRQINRYFNQQFGLTLKAYCNILRFRASFQHIKDGSVFPQQNFADQSHFIKEVKKLSGALPKELRNNQNDQFIQFYTLPNK</sequence>
<keyword evidence="4" id="KW-1185">Reference proteome</keyword>
<dbReference type="InterPro" id="IPR018060">
    <property type="entry name" value="HTH_AraC"/>
</dbReference>
<evidence type="ECO:0000259" key="2">
    <source>
        <dbReference type="PROSITE" id="PS01124"/>
    </source>
</evidence>
<evidence type="ECO:0000256" key="1">
    <source>
        <dbReference type="ARBA" id="ARBA00023125"/>
    </source>
</evidence>
<dbReference type="Gene3D" id="1.10.10.60">
    <property type="entry name" value="Homeodomain-like"/>
    <property type="match status" value="1"/>
</dbReference>
<dbReference type="PANTHER" id="PTHR43280:SF2">
    <property type="entry name" value="HTH-TYPE TRANSCRIPTIONAL REGULATOR EXSA"/>
    <property type="match status" value="1"/>
</dbReference>
<dbReference type="RefSeq" id="WP_234653674.1">
    <property type="nucleotide sequence ID" value="NZ_JAJTTC010000001.1"/>
</dbReference>
<dbReference type="GO" id="GO:0003700">
    <property type="term" value="F:DNA-binding transcription factor activity"/>
    <property type="evidence" value="ECO:0007669"/>
    <property type="project" value="InterPro"/>
</dbReference>
<dbReference type="GO" id="GO:0043565">
    <property type="term" value="F:sequence-specific DNA binding"/>
    <property type="evidence" value="ECO:0007669"/>
    <property type="project" value="InterPro"/>
</dbReference>
<keyword evidence="1" id="KW-0238">DNA-binding</keyword>
<gene>
    <name evidence="3" type="ORF">LXM26_04465</name>
</gene>
<protein>
    <submittedName>
        <fullName evidence="3">AraC family transcriptional regulator</fullName>
    </submittedName>
</protein>
<dbReference type="SMART" id="SM00342">
    <property type="entry name" value="HTH_ARAC"/>
    <property type="match status" value="1"/>
</dbReference>
<accession>A0A9X1TK13</accession>
<dbReference type="InterPro" id="IPR046532">
    <property type="entry name" value="DUF6597"/>
</dbReference>
<proteinExistence type="predicted"/>
<dbReference type="Proteomes" id="UP001139000">
    <property type="component" value="Unassembled WGS sequence"/>
</dbReference>
<evidence type="ECO:0000313" key="4">
    <source>
        <dbReference type="Proteomes" id="UP001139000"/>
    </source>
</evidence>
<feature type="domain" description="HTH araC/xylS-type" evidence="2">
    <location>
        <begin position="141"/>
        <end position="233"/>
    </location>
</feature>
<organism evidence="3 4">
    <name type="scientific">Dyadobacter chenwenxiniae</name>
    <dbReference type="NCBI Taxonomy" id="2906456"/>
    <lineage>
        <taxon>Bacteria</taxon>
        <taxon>Pseudomonadati</taxon>
        <taxon>Bacteroidota</taxon>
        <taxon>Cytophagia</taxon>
        <taxon>Cytophagales</taxon>
        <taxon>Spirosomataceae</taxon>
        <taxon>Dyadobacter</taxon>
    </lineage>
</organism>
<dbReference type="EMBL" id="JAJTTC010000001">
    <property type="protein sequence ID" value="MCF0060733.1"/>
    <property type="molecule type" value="Genomic_DNA"/>
</dbReference>
<dbReference type="Pfam" id="PF20240">
    <property type="entry name" value="DUF6597"/>
    <property type="match status" value="1"/>
</dbReference>
<dbReference type="PROSITE" id="PS01124">
    <property type="entry name" value="HTH_ARAC_FAMILY_2"/>
    <property type="match status" value="1"/>
</dbReference>
<evidence type="ECO:0000313" key="3">
    <source>
        <dbReference type="EMBL" id="MCF0060733.1"/>
    </source>
</evidence>
<name>A0A9X1TK13_9BACT</name>
<comment type="caution">
    <text evidence="3">The sequence shown here is derived from an EMBL/GenBank/DDBJ whole genome shotgun (WGS) entry which is preliminary data.</text>
</comment>
<dbReference type="PANTHER" id="PTHR43280">
    <property type="entry name" value="ARAC-FAMILY TRANSCRIPTIONAL REGULATOR"/>
    <property type="match status" value="1"/>
</dbReference>
<reference evidence="3" key="1">
    <citation type="submission" date="2021-12" db="EMBL/GenBank/DDBJ databases">
        <title>Novel species in genus Dyadobacter.</title>
        <authorList>
            <person name="Ma C."/>
        </authorList>
    </citation>
    <scope>NUCLEOTIDE SEQUENCE</scope>
    <source>
        <strain evidence="3">LJ419</strain>
    </source>
</reference>